<reference evidence="1 2" key="1">
    <citation type="submission" date="2019-08" db="EMBL/GenBank/DDBJ databases">
        <authorList>
            <person name="Herpell B J."/>
        </authorList>
    </citation>
    <scope>NUCLEOTIDE SEQUENCE [LARGE SCALE GENOMIC DNA]</scope>
    <source>
        <strain evidence="2">Msb3</strain>
    </source>
</reference>
<proteinExistence type="predicted"/>
<protein>
    <submittedName>
        <fullName evidence="1">Uncharacterized protein</fullName>
    </submittedName>
</protein>
<evidence type="ECO:0000313" key="2">
    <source>
        <dbReference type="Proteomes" id="UP000325811"/>
    </source>
</evidence>
<organism evidence="1 2">
    <name type="scientific">Paraburkholderia dioscoreae</name>
    <dbReference type="NCBI Taxonomy" id="2604047"/>
    <lineage>
        <taxon>Bacteria</taxon>
        <taxon>Pseudomonadati</taxon>
        <taxon>Pseudomonadota</taxon>
        <taxon>Betaproteobacteria</taxon>
        <taxon>Burkholderiales</taxon>
        <taxon>Burkholderiaceae</taxon>
        <taxon>Paraburkholderia</taxon>
    </lineage>
</organism>
<dbReference type="EMBL" id="LR699554">
    <property type="protein sequence ID" value="VVD33985.1"/>
    <property type="molecule type" value="Genomic_DNA"/>
</dbReference>
<dbReference type="Proteomes" id="UP000325811">
    <property type="component" value="Chromosome II"/>
</dbReference>
<dbReference type="KEGG" id="pdio:PDMSB3_2701.1"/>
<name>A0A5Q4ZK87_9BURK</name>
<keyword evidence="2" id="KW-1185">Reference proteome</keyword>
<evidence type="ECO:0000313" key="1">
    <source>
        <dbReference type="EMBL" id="VVD33985.1"/>
    </source>
</evidence>
<accession>A0A5Q4ZK87</accession>
<gene>
    <name evidence="1" type="ORF">PDMSB3_2701</name>
</gene>
<sequence>MIYIDFYALHAGYETAWAYKDVRRATATNCHMAVVAEMAVGAYSACSPTHMTGPRHDPARVRIPSNRRA</sequence>
<dbReference type="AlphaFoldDB" id="A0A5Q4ZK87"/>